<evidence type="ECO:0000313" key="3">
    <source>
        <dbReference type="EMBL" id="PHU36536.1"/>
    </source>
</evidence>
<sequence length="160" mass="18632">MTDKDRQIMVLEPEKEIEPVEVIDDRDYYDRERVEKRKDKIVDSIHKGIETYKMETAIAKKEADTSAHATKAHIDSEKAFVESLLREKERKDITPQEREDLNNRIEAAEIRMHEAEKEARQQTEESPYRRSINWGRIAIGAVIVGTIGYGGWRLFGKFVA</sequence>
<evidence type="ECO:0000256" key="2">
    <source>
        <dbReference type="SAM" id="Phobius"/>
    </source>
</evidence>
<gene>
    <name evidence="3" type="ORF">CSX01_00240</name>
</gene>
<keyword evidence="2" id="KW-0472">Membrane</keyword>
<comment type="caution">
    <text evidence="3">The sequence shown here is derived from an EMBL/GenBank/DDBJ whole genome shotgun (WGS) entry which is preliminary data.</text>
</comment>
<keyword evidence="2" id="KW-0812">Transmembrane</keyword>
<proteinExistence type="predicted"/>
<accession>A0A2G3DZS8</accession>
<feature type="coiled-coil region" evidence="1">
    <location>
        <begin position="98"/>
        <end position="125"/>
    </location>
</feature>
<evidence type="ECO:0000256" key="1">
    <source>
        <dbReference type="SAM" id="Coils"/>
    </source>
</evidence>
<keyword evidence="1" id="KW-0175">Coiled coil</keyword>
<reference evidence="3 4" key="1">
    <citation type="submission" date="2017-10" db="EMBL/GenBank/DDBJ databases">
        <title>Resolving the taxonomy of Roseburia spp., Eubacterium rectale and Agathobacter spp. through phylogenomic analysis.</title>
        <authorList>
            <person name="Sheridan P.O."/>
            <person name="Walker A.W."/>
            <person name="Duncan S.H."/>
            <person name="Scott K.P."/>
            <person name="Toole P.W.O."/>
            <person name="Luis P."/>
            <person name="Flint H.J."/>
        </authorList>
    </citation>
    <scope>NUCLEOTIDE SEQUENCE [LARGE SCALE GENOMIC DNA]</scope>
    <source>
        <strain evidence="3 4">JK626</strain>
    </source>
</reference>
<feature type="transmembrane region" description="Helical" evidence="2">
    <location>
        <begin position="137"/>
        <end position="155"/>
    </location>
</feature>
<reference evidence="3 4" key="2">
    <citation type="submission" date="2017-10" db="EMBL/GenBank/DDBJ databases">
        <authorList>
            <person name="Banno H."/>
            <person name="Chua N.-H."/>
        </authorList>
    </citation>
    <scope>NUCLEOTIDE SEQUENCE [LARGE SCALE GENOMIC DNA]</scope>
    <source>
        <strain evidence="3 4">JK626</strain>
    </source>
</reference>
<dbReference type="RefSeq" id="WP_099391005.1">
    <property type="nucleotide sequence ID" value="NZ_PDYF01000002.1"/>
</dbReference>
<protein>
    <submittedName>
        <fullName evidence="3">Uncharacterized protein</fullName>
    </submittedName>
</protein>
<dbReference type="Proteomes" id="UP000225889">
    <property type="component" value="Unassembled WGS sequence"/>
</dbReference>
<name>A0A2G3DZS8_9FIRM</name>
<evidence type="ECO:0000313" key="4">
    <source>
        <dbReference type="Proteomes" id="UP000225889"/>
    </source>
</evidence>
<organism evidence="3 4">
    <name type="scientific">Pseudobutyrivibrio ruminis</name>
    <dbReference type="NCBI Taxonomy" id="46206"/>
    <lineage>
        <taxon>Bacteria</taxon>
        <taxon>Bacillati</taxon>
        <taxon>Bacillota</taxon>
        <taxon>Clostridia</taxon>
        <taxon>Lachnospirales</taxon>
        <taxon>Lachnospiraceae</taxon>
        <taxon>Pseudobutyrivibrio</taxon>
    </lineage>
</organism>
<dbReference type="AlphaFoldDB" id="A0A2G3DZS8"/>
<dbReference type="EMBL" id="PDYF01000002">
    <property type="protein sequence ID" value="PHU36536.1"/>
    <property type="molecule type" value="Genomic_DNA"/>
</dbReference>
<keyword evidence="2" id="KW-1133">Transmembrane helix</keyword>